<dbReference type="InterPro" id="IPR042047">
    <property type="entry name" value="SleB_dom1"/>
</dbReference>
<dbReference type="Gene3D" id="1.10.10.2520">
    <property type="entry name" value="Cell wall hydrolase SleB, domain 1"/>
    <property type="match status" value="1"/>
</dbReference>
<dbReference type="AlphaFoldDB" id="A0A381RAL4"/>
<evidence type="ECO:0000259" key="1">
    <source>
        <dbReference type="Pfam" id="PF07486"/>
    </source>
</evidence>
<name>A0A381RAL4_9ZZZZ</name>
<reference evidence="2" key="1">
    <citation type="submission" date="2018-05" db="EMBL/GenBank/DDBJ databases">
        <authorList>
            <person name="Lanie J.A."/>
            <person name="Ng W.-L."/>
            <person name="Kazmierczak K.M."/>
            <person name="Andrzejewski T.M."/>
            <person name="Davidsen T.M."/>
            <person name="Wayne K.J."/>
            <person name="Tettelin H."/>
            <person name="Glass J.I."/>
            <person name="Rusch D."/>
            <person name="Podicherti R."/>
            <person name="Tsui H.-C.T."/>
            <person name="Winkler M.E."/>
        </authorList>
    </citation>
    <scope>NUCLEOTIDE SEQUENCE</scope>
</reference>
<protein>
    <recommendedName>
        <fullName evidence="1">Cell wall hydrolase SleB domain-containing protein</fullName>
    </recommendedName>
</protein>
<dbReference type="GO" id="GO:0016787">
    <property type="term" value="F:hydrolase activity"/>
    <property type="evidence" value="ECO:0007669"/>
    <property type="project" value="InterPro"/>
</dbReference>
<dbReference type="EMBL" id="UINC01001785">
    <property type="protein sequence ID" value="SUZ88752.1"/>
    <property type="molecule type" value="Genomic_DNA"/>
</dbReference>
<dbReference type="Pfam" id="PF07486">
    <property type="entry name" value="Hydrolase_2"/>
    <property type="match status" value="1"/>
</dbReference>
<sequence>MLRILIFFTILLFLPFSIGGNSLNQYWNPEAFSIKRAHTDAMPPMLMITNVDQVDPMELECLSKNIYFEASTESTAGKIAVGQVVLNRKDSISFPNTVCDVVYEGKHYKSGFPVRDRCQFSWYCDGKHDRPFRGKLWENSVELAKFLLESNDLVDITDGATFYHADYISAPRWASAKIKTVTIDRHIFYSSRRM</sequence>
<evidence type="ECO:0000313" key="2">
    <source>
        <dbReference type="EMBL" id="SUZ88752.1"/>
    </source>
</evidence>
<proteinExistence type="predicted"/>
<organism evidence="2">
    <name type="scientific">marine metagenome</name>
    <dbReference type="NCBI Taxonomy" id="408172"/>
    <lineage>
        <taxon>unclassified sequences</taxon>
        <taxon>metagenomes</taxon>
        <taxon>ecological metagenomes</taxon>
    </lineage>
</organism>
<gene>
    <name evidence="2" type="ORF">METZ01_LOCUS41606</name>
</gene>
<accession>A0A381RAL4</accession>
<dbReference type="InterPro" id="IPR011105">
    <property type="entry name" value="Cell_wall_hydrolase_SleB"/>
</dbReference>
<feature type="domain" description="Cell wall hydrolase SleB" evidence="1">
    <location>
        <begin position="73"/>
        <end position="189"/>
    </location>
</feature>